<evidence type="ECO:0000256" key="1">
    <source>
        <dbReference type="ARBA" id="ARBA00023239"/>
    </source>
</evidence>
<feature type="domain" description="Fumarate lyase N-terminal" evidence="2">
    <location>
        <begin position="13"/>
        <end position="344"/>
    </location>
</feature>
<evidence type="ECO:0000313" key="4">
    <source>
        <dbReference type="EMBL" id="TKR27258.1"/>
    </source>
</evidence>
<dbReference type="Gene3D" id="1.10.40.30">
    <property type="entry name" value="Fumarase/aspartase (C-terminal domain)"/>
    <property type="match status" value="1"/>
</dbReference>
<dbReference type="PROSITE" id="PS00163">
    <property type="entry name" value="FUMARATE_LYASES"/>
    <property type="match status" value="1"/>
</dbReference>
<dbReference type="Gene3D" id="1.10.275.10">
    <property type="entry name" value="Fumarase/aspartase (N-terminal domain)"/>
    <property type="match status" value="1"/>
</dbReference>
<dbReference type="InterPro" id="IPR000362">
    <property type="entry name" value="Fumarate_lyase_fam"/>
</dbReference>
<dbReference type="Pfam" id="PF10415">
    <property type="entry name" value="FumaraseC_C"/>
    <property type="match status" value="1"/>
</dbReference>
<dbReference type="InterPro" id="IPR018951">
    <property type="entry name" value="Fumarase_C_C"/>
</dbReference>
<dbReference type="GO" id="GO:0005829">
    <property type="term" value="C:cytosol"/>
    <property type="evidence" value="ECO:0007669"/>
    <property type="project" value="TreeGrafter"/>
</dbReference>
<protein>
    <submittedName>
        <fullName evidence="4">Aspartate ammonia-lyase</fullName>
    </submittedName>
</protein>
<dbReference type="FunFam" id="1.20.200.10:FF:000001">
    <property type="entry name" value="Fumarate hydratase, mitochondrial"/>
    <property type="match status" value="1"/>
</dbReference>
<dbReference type="OrthoDB" id="9802809at2"/>
<gene>
    <name evidence="4" type="ORF">FA014_01315</name>
</gene>
<dbReference type="PANTHER" id="PTHR42696">
    <property type="entry name" value="ASPARTATE AMMONIA-LYASE"/>
    <property type="match status" value="1"/>
</dbReference>
<dbReference type="SUPFAM" id="SSF48557">
    <property type="entry name" value="L-aspartase-like"/>
    <property type="match status" value="1"/>
</dbReference>
<evidence type="ECO:0000259" key="3">
    <source>
        <dbReference type="Pfam" id="PF10415"/>
    </source>
</evidence>
<dbReference type="PRINTS" id="PR00145">
    <property type="entry name" value="ARGSUCLYASE"/>
</dbReference>
<dbReference type="InterPro" id="IPR024083">
    <property type="entry name" value="Fumarase/histidase_N"/>
</dbReference>
<dbReference type="GO" id="GO:0006531">
    <property type="term" value="P:aspartate metabolic process"/>
    <property type="evidence" value="ECO:0007669"/>
    <property type="project" value="TreeGrafter"/>
</dbReference>
<dbReference type="Pfam" id="PF00206">
    <property type="entry name" value="Lyase_1"/>
    <property type="match status" value="1"/>
</dbReference>
<dbReference type="InterPro" id="IPR022761">
    <property type="entry name" value="Fumarate_lyase_N"/>
</dbReference>
<sequence>MSTTRTEHDLLGSREVPDDRCWGIHTLRAVENFPISGTPVGALPALVRGMAQVKKAAALANERLGAVPPDVAQDVVAACDRLLAEEALLAQFPVDVLQGGAGTSVNMNVNEVLANLALDRRGVPRGRYDVVDPHAHVNASQSTNDAYATGLRLGAYAAVAELRDELRLLATALDVRAREFAAVLKMGRTQLQEAVPMTVGQELAAFAVLMREEVTHLATQTRLLLEVNLGGTAIGTGVNTPPGYRDAVVPLLAEVTGLPVVPAANPIEATSDTGAIVAVHSALKRLALKLGKICNDLRLLSSGPRAGLGELALPALQAGSSIMPGKVNPVIPEVVNQVCFKVRGNDLTVEAAADAAQLQLNVMEPVMAQCLFESVRLLGAGLRVLRERCIVGLEVHEDVCRAGVLGSPGLVTLLTPVIGHAAGDRVAAASAAAGRPVRDVVLELGLMDADAVDALLAPERLLDLAHAVRACGDRPAAAAGRTTGAVAEGVAR</sequence>
<dbReference type="NCBIfam" id="NF008909">
    <property type="entry name" value="PRK12273.1"/>
    <property type="match status" value="1"/>
</dbReference>
<keyword evidence="1 4" id="KW-0456">Lyase</keyword>
<reference evidence="4 5" key="1">
    <citation type="submission" date="2019-05" db="EMBL/GenBank/DDBJ databases">
        <title>Genome sequence of Cellulomonas hominis strain CS1.</title>
        <authorList>
            <person name="Belmont J."/>
            <person name="Maclea K.S."/>
        </authorList>
    </citation>
    <scope>NUCLEOTIDE SEQUENCE [LARGE SCALE GENOMIC DNA]</scope>
    <source>
        <strain evidence="4 5">CS1</strain>
    </source>
</reference>
<dbReference type="EMBL" id="SZYE01000004">
    <property type="protein sequence ID" value="TKR27258.1"/>
    <property type="molecule type" value="Genomic_DNA"/>
</dbReference>
<dbReference type="GO" id="GO:0006099">
    <property type="term" value="P:tricarboxylic acid cycle"/>
    <property type="evidence" value="ECO:0007669"/>
    <property type="project" value="InterPro"/>
</dbReference>
<accession>A0A7Z8K1X9</accession>
<dbReference type="GO" id="GO:0008797">
    <property type="term" value="F:aspartate ammonia-lyase activity"/>
    <property type="evidence" value="ECO:0007669"/>
    <property type="project" value="TreeGrafter"/>
</dbReference>
<dbReference type="AlphaFoldDB" id="A0A7Z8K1X9"/>
<dbReference type="PANTHER" id="PTHR42696:SF2">
    <property type="entry name" value="ASPARTATE AMMONIA-LYASE"/>
    <property type="match status" value="1"/>
</dbReference>
<dbReference type="InterPro" id="IPR020557">
    <property type="entry name" value="Fumarate_lyase_CS"/>
</dbReference>
<feature type="domain" description="Fumarase C C-terminal" evidence="3">
    <location>
        <begin position="410"/>
        <end position="462"/>
    </location>
</feature>
<organism evidence="4 5">
    <name type="scientific">Cellulomonas hominis</name>
    <dbReference type="NCBI Taxonomy" id="156981"/>
    <lineage>
        <taxon>Bacteria</taxon>
        <taxon>Bacillati</taxon>
        <taxon>Actinomycetota</taxon>
        <taxon>Actinomycetes</taxon>
        <taxon>Micrococcales</taxon>
        <taxon>Cellulomonadaceae</taxon>
        <taxon>Cellulomonas</taxon>
    </lineage>
</organism>
<proteinExistence type="predicted"/>
<comment type="caution">
    <text evidence="4">The sequence shown here is derived from an EMBL/GenBank/DDBJ whole genome shotgun (WGS) entry which is preliminary data.</text>
</comment>
<evidence type="ECO:0000313" key="5">
    <source>
        <dbReference type="Proteomes" id="UP000308121"/>
    </source>
</evidence>
<name>A0A7Z8K1X9_9CELL</name>
<evidence type="ECO:0000259" key="2">
    <source>
        <dbReference type="Pfam" id="PF00206"/>
    </source>
</evidence>
<dbReference type="RefSeq" id="WP_154727911.1">
    <property type="nucleotide sequence ID" value="NZ_SZYE01000004.1"/>
</dbReference>
<dbReference type="Gene3D" id="1.20.200.10">
    <property type="entry name" value="Fumarase/aspartase (Central domain)"/>
    <property type="match status" value="1"/>
</dbReference>
<dbReference type="InterPro" id="IPR051546">
    <property type="entry name" value="Aspartate_Ammonia-Lyase"/>
</dbReference>
<dbReference type="Proteomes" id="UP000308121">
    <property type="component" value="Unassembled WGS sequence"/>
</dbReference>
<dbReference type="InterPro" id="IPR008948">
    <property type="entry name" value="L-Aspartase-like"/>
</dbReference>
<dbReference type="PRINTS" id="PR00149">
    <property type="entry name" value="FUMRATELYASE"/>
</dbReference>